<dbReference type="AlphaFoldDB" id="A0A0G2F0R7"/>
<reference evidence="7 8" key="1">
    <citation type="submission" date="2015-03" db="EMBL/GenBank/DDBJ databases">
        <authorList>
            <person name="Morales-Cruz A."/>
            <person name="Amrine K.C."/>
            <person name="Cantu D."/>
        </authorList>
    </citation>
    <scope>NUCLEOTIDE SEQUENCE [LARGE SCALE GENOMIC DNA]</scope>
    <source>
        <strain evidence="7">DS831</strain>
    </source>
</reference>
<accession>A0A0G2F0R7</accession>
<dbReference type="PANTHER" id="PTHR47582:SF1">
    <property type="entry name" value="P450, PUTATIVE (EUROFUNG)-RELATED"/>
    <property type="match status" value="1"/>
</dbReference>
<dbReference type="GO" id="GO:0016705">
    <property type="term" value="F:oxidoreductase activity, acting on paired donors, with incorporation or reduction of molecular oxygen"/>
    <property type="evidence" value="ECO:0007669"/>
    <property type="project" value="InterPro"/>
</dbReference>
<feature type="binding site" description="axial binding residue" evidence="5">
    <location>
        <position position="417"/>
    </location>
    <ligand>
        <name>heme</name>
        <dbReference type="ChEBI" id="CHEBI:30413"/>
    </ligand>
    <ligandPart>
        <name>Fe</name>
        <dbReference type="ChEBI" id="CHEBI:18248"/>
    </ligandPart>
</feature>
<dbReference type="Gene3D" id="1.10.630.10">
    <property type="entry name" value="Cytochrome P450"/>
    <property type="match status" value="1"/>
</dbReference>
<dbReference type="Proteomes" id="UP000034182">
    <property type="component" value="Unassembled WGS sequence"/>
</dbReference>
<dbReference type="EMBL" id="LAQI01000017">
    <property type="protein sequence ID" value="KKY27886.1"/>
    <property type="molecule type" value="Genomic_DNA"/>
</dbReference>
<dbReference type="GO" id="GO:0005506">
    <property type="term" value="F:iron ion binding"/>
    <property type="evidence" value="ECO:0007669"/>
    <property type="project" value="InterPro"/>
</dbReference>
<dbReference type="PANTHER" id="PTHR47582">
    <property type="entry name" value="P450, PUTATIVE (EUROFUNG)-RELATED"/>
    <property type="match status" value="1"/>
</dbReference>
<feature type="chain" id="PRO_5002543987" evidence="6">
    <location>
        <begin position="27"/>
        <end position="500"/>
    </location>
</feature>
<sequence>MESNTLVLAVALVCTVAIALSRWACAIDPREPPLVHNTIPVLGHIFGFIRYGQPYLIHLSAAHPDLPIFTVDLLLAKFYVVTSPALISGIQRNHRALSFEYVINLSASGMLGVKGPGMDLLREESKGGGGLGLRVTHAMNPALIGPGLDAMNERMITYLKASVDQLADAPPAAAVDLFAWTRHAITVAATESVWGKQNPYRSRDLEDAFWTMETNLDTLLLRPLPRYTAPRVWRARESLVAAFTAYYLADGLASAASEMALARFRSQRVAGATLADTARLEAGLALGLLSNTVPAAFWTLFELCSRPALLGDVRGELWREGAETLRCRSKAMPVRMAYEDVVLGGGGGGGGEQYLLKKDAVVHMPSPAFHRNEGIWGGAGSSAEAFDPRRFVKSVEKAEGGRRMAGFLAFGISPSLCPGRHFATGEVLALVAMLVLRFDVVPEREGVWREPRVDAKSAAASFYTPAEEVRVVFKPRKEFEGVQWAYSVTPGKGRFGLITG</sequence>
<evidence type="ECO:0000256" key="2">
    <source>
        <dbReference type="ARBA" id="ARBA00010617"/>
    </source>
</evidence>
<dbReference type="InterPro" id="IPR001128">
    <property type="entry name" value="Cyt_P450"/>
</dbReference>
<evidence type="ECO:0000313" key="7">
    <source>
        <dbReference type="EMBL" id="KKY27886.1"/>
    </source>
</evidence>
<name>A0A0G2F0R7_9PEZI</name>
<feature type="signal peptide" evidence="6">
    <location>
        <begin position="1"/>
        <end position="26"/>
    </location>
</feature>
<dbReference type="PRINTS" id="PR00465">
    <property type="entry name" value="EP450IV"/>
</dbReference>
<evidence type="ECO:0000256" key="3">
    <source>
        <dbReference type="ARBA" id="ARBA00022723"/>
    </source>
</evidence>
<gene>
    <name evidence="7" type="ORF">UCDDS831_g00599</name>
</gene>
<dbReference type="InterPro" id="IPR002403">
    <property type="entry name" value="Cyt_P450_E_grp-IV"/>
</dbReference>
<dbReference type="Pfam" id="PF00067">
    <property type="entry name" value="p450"/>
    <property type="match status" value="1"/>
</dbReference>
<dbReference type="GO" id="GO:0004497">
    <property type="term" value="F:monooxygenase activity"/>
    <property type="evidence" value="ECO:0007669"/>
    <property type="project" value="InterPro"/>
</dbReference>
<comment type="caution">
    <text evidence="7">The sequence shown here is derived from an EMBL/GenBank/DDBJ whole genome shotgun (WGS) entry which is preliminary data.</text>
</comment>
<evidence type="ECO:0000313" key="8">
    <source>
        <dbReference type="Proteomes" id="UP000034182"/>
    </source>
</evidence>
<proteinExistence type="inferred from homology"/>
<comment type="similarity">
    <text evidence="2">Belongs to the cytochrome P450 family.</text>
</comment>
<evidence type="ECO:0000256" key="6">
    <source>
        <dbReference type="SAM" id="SignalP"/>
    </source>
</evidence>
<keyword evidence="4 5" id="KW-0408">Iron</keyword>
<dbReference type="GO" id="GO:0020037">
    <property type="term" value="F:heme binding"/>
    <property type="evidence" value="ECO:0007669"/>
    <property type="project" value="InterPro"/>
</dbReference>
<evidence type="ECO:0000256" key="4">
    <source>
        <dbReference type="ARBA" id="ARBA00023004"/>
    </source>
</evidence>
<reference evidence="7 8" key="2">
    <citation type="submission" date="2015-05" db="EMBL/GenBank/DDBJ databases">
        <title>Distinctive expansion of gene families associated with plant cell wall degradation and secondary metabolism in the genomes of grapevine trunk pathogens.</title>
        <authorList>
            <person name="Lawrence D.P."/>
            <person name="Travadon R."/>
            <person name="Rolshausen P.E."/>
            <person name="Baumgartner K."/>
        </authorList>
    </citation>
    <scope>NUCLEOTIDE SEQUENCE [LARGE SCALE GENOMIC DNA]</scope>
    <source>
        <strain evidence="7">DS831</strain>
    </source>
</reference>
<evidence type="ECO:0000256" key="1">
    <source>
        <dbReference type="ARBA" id="ARBA00001971"/>
    </source>
</evidence>
<keyword evidence="6" id="KW-0732">Signal</keyword>
<dbReference type="InterPro" id="IPR053007">
    <property type="entry name" value="CYP450_monoxygenase_sec-met"/>
</dbReference>
<evidence type="ECO:0000256" key="5">
    <source>
        <dbReference type="PIRSR" id="PIRSR602403-1"/>
    </source>
</evidence>
<keyword evidence="5" id="KW-0349">Heme</keyword>
<dbReference type="InterPro" id="IPR036396">
    <property type="entry name" value="Cyt_P450_sf"/>
</dbReference>
<keyword evidence="3 5" id="KW-0479">Metal-binding</keyword>
<dbReference type="CDD" id="cd11040">
    <property type="entry name" value="CYP7_CYP8-like"/>
    <property type="match status" value="1"/>
</dbReference>
<dbReference type="SUPFAM" id="SSF48264">
    <property type="entry name" value="Cytochrome P450"/>
    <property type="match status" value="1"/>
</dbReference>
<comment type="cofactor">
    <cofactor evidence="1 5">
        <name>heme</name>
        <dbReference type="ChEBI" id="CHEBI:30413"/>
    </cofactor>
</comment>
<organism evidence="7 8">
    <name type="scientific">Diplodia seriata</name>
    <dbReference type="NCBI Taxonomy" id="420778"/>
    <lineage>
        <taxon>Eukaryota</taxon>
        <taxon>Fungi</taxon>
        <taxon>Dikarya</taxon>
        <taxon>Ascomycota</taxon>
        <taxon>Pezizomycotina</taxon>
        <taxon>Dothideomycetes</taxon>
        <taxon>Dothideomycetes incertae sedis</taxon>
        <taxon>Botryosphaeriales</taxon>
        <taxon>Botryosphaeriaceae</taxon>
        <taxon>Diplodia</taxon>
    </lineage>
</organism>
<protein>
    <submittedName>
        <fullName evidence="7">Putative cytochrome p450</fullName>
    </submittedName>
</protein>